<proteinExistence type="inferred from homology"/>
<dbReference type="AlphaFoldDB" id="A0A9D9N590"/>
<comment type="similarity">
    <text evidence="1">Belongs to the short-chain dehydrogenases/reductases (SDR) family.</text>
</comment>
<evidence type="ECO:0000256" key="1">
    <source>
        <dbReference type="ARBA" id="ARBA00006484"/>
    </source>
</evidence>
<dbReference type="SUPFAM" id="SSF51735">
    <property type="entry name" value="NAD(P)-binding Rossmann-fold domains"/>
    <property type="match status" value="1"/>
</dbReference>
<evidence type="ECO:0000313" key="2">
    <source>
        <dbReference type="EMBL" id="MBO8460670.1"/>
    </source>
</evidence>
<dbReference type="Proteomes" id="UP000823641">
    <property type="component" value="Unassembled WGS sequence"/>
</dbReference>
<dbReference type="InterPro" id="IPR036291">
    <property type="entry name" value="NAD(P)-bd_dom_sf"/>
</dbReference>
<evidence type="ECO:0000313" key="3">
    <source>
        <dbReference type="Proteomes" id="UP000823641"/>
    </source>
</evidence>
<dbReference type="InterPro" id="IPR050259">
    <property type="entry name" value="SDR"/>
</dbReference>
<reference evidence="2" key="1">
    <citation type="submission" date="2020-10" db="EMBL/GenBank/DDBJ databases">
        <authorList>
            <person name="Gilroy R."/>
        </authorList>
    </citation>
    <scope>NUCLEOTIDE SEQUENCE</scope>
    <source>
        <strain evidence="2">G3-3990</strain>
    </source>
</reference>
<dbReference type="PANTHER" id="PTHR42879:SF2">
    <property type="entry name" value="3-OXOACYL-[ACYL-CARRIER-PROTEIN] REDUCTASE FABG"/>
    <property type="match status" value="1"/>
</dbReference>
<name>A0A9D9N590_9BACT</name>
<dbReference type="CDD" id="cd05233">
    <property type="entry name" value="SDR_c"/>
    <property type="match status" value="1"/>
</dbReference>
<organism evidence="2 3">
    <name type="scientific">Candidatus Gallipaludibacter merdavium</name>
    <dbReference type="NCBI Taxonomy" id="2840839"/>
    <lineage>
        <taxon>Bacteria</taxon>
        <taxon>Pseudomonadati</taxon>
        <taxon>Bacteroidota</taxon>
        <taxon>Bacteroidia</taxon>
        <taxon>Bacteroidales</taxon>
        <taxon>Candidatus Gallipaludibacter</taxon>
    </lineage>
</organism>
<comment type="caution">
    <text evidence="2">The sequence shown here is derived from an EMBL/GenBank/DDBJ whole genome shotgun (WGS) entry which is preliminary data.</text>
</comment>
<dbReference type="InterPro" id="IPR002347">
    <property type="entry name" value="SDR_fam"/>
</dbReference>
<dbReference type="Gene3D" id="3.40.50.720">
    <property type="entry name" value="NAD(P)-binding Rossmann-like Domain"/>
    <property type="match status" value="1"/>
</dbReference>
<dbReference type="EMBL" id="JADIMG010000096">
    <property type="protein sequence ID" value="MBO8460670.1"/>
    <property type="molecule type" value="Genomic_DNA"/>
</dbReference>
<sequence length="240" mass="26398">MKNAIVTGGTKGIGLAVVTHLLQKGYTVYATYAHDEEAKRAAQKSLEGFVDRLFFIQLDQADAQAIHQFADTLKQQKVMISCIVANAGTTVRKAAKDISDEDWEKVMQVCVNGHFYLIRDLWENICPNSRIIFIGSLMGILPHATSLAYAVAKAAVHALAQNLVKEFEGTETTVNAIAPGFVDSEWQKNKPAVIRENICAKTALHRFATTDEIASAVDFCIENQFLNGEVLKITGGYSYK</sequence>
<reference evidence="2" key="2">
    <citation type="journal article" date="2021" name="PeerJ">
        <title>Extensive microbial diversity within the chicken gut microbiome revealed by metagenomics and culture.</title>
        <authorList>
            <person name="Gilroy R."/>
            <person name="Ravi A."/>
            <person name="Getino M."/>
            <person name="Pursley I."/>
            <person name="Horton D.L."/>
            <person name="Alikhan N.F."/>
            <person name="Baker D."/>
            <person name="Gharbi K."/>
            <person name="Hall N."/>
            <person name="Watson M."/>
            <person name="Adriaenssens E.M."/>
            <person name="Foster-Nyarko E."/>
            <person name="Jarju S."/>
            <person name="Secka A."/>
            <person name="Antonio M."/>
            <person name="Oren A."/>
            <person name="Chaudhuri R.R."/>
            <person name="La Ragione R."/>
            <person name="Hildebrand F."/>
            <person name="Pallen M.J."/>
        </authorList>
    </citation>
    <scope>NUCLEOTIDE SEQUENCE</scope>
    <source>
        <strain evidence="2">G3-3990</strain>
    </source>
</reference>
<accession>A0A9D9N590</accession>
<protein>
    <submittedName>
        <fullName evidence="2">SDR family oxidoreductase</fullName>
    </submittedName>
</protein>
<dbReference type="PRINTS" id="PR00081">
    <property type="entry name" value="GDHRDH"/>
</dbReference>
<dbReference type="PANTHER" id="PTHR42879">
    <property type="entry name" value="3-OXOACYL-(ACYL-CARRIER-PROTEIN) REDUCTASE"/>
    <property type="match status" value="1"/>
</dbReference>
<gene>
    <name evidence="2" type="ORF">IAA73_10120</name>
</gene>
<dbReference type="Pfam" id="PF00106">
    <property type="entry name" value="adh_short"/>
    <property type="match status" value="1"/>
</dbReference>